<evidence type="ECO:0000256" key="1">
    <source>
        <dbReference type="SAM" id="Phobius"/>
    </source>
</evidence>
<feature type="transmembrane region" description="Helical" evidence="1">
    <location>
        <begin position="76"/>
        <end position="94"/>
    </location>
</feature>
<keyword evidence="1" id="KW-0472">Membrane</keyword>
<name>A0A0H3G866_ZYMMA</name>
<accession>A0A0H3G866</accession>
<protein>
    <submittedName>
        <fullName evidence="2">Uncharacterized protein</fullName>
    </submittedName>
</protein>
<evidence type="ECO:0000313" key="2">
    <source>
        <dbReference type="EMBL" id="AEH63326.1"/>
    </source>
</evidence>
<dbReference type="RefSeq" id="WP_014501102.1">
    <property type="nucleotide sequence ID" value="NC_017262.1"/>
</dbReference>
<dbReference type="Proteomes" id="UP000001494">
    <property type="component" value="Chromosome"/>
</dbReference>
<dbReference type="eggNOG" id="ENOG5031B0A">
    <property type="taxonomic scope" value="Bacteria"/>
</dbReference>
<organism evidence="2 3">
    <name type="scientific">Zymomonas mobilis subsp. mobilis (strain ATCC 10988 / DSM 424 / LMG 404 / NCIMB 8938 / NRRL B-806 / ZM1)</name>
    <dbReference type="NCBI Taxonomy" id="555217"/>
    <lineage>
        <taxon>Bacteria</taxon>
        <taxon>Pseudomonadati</taxon>
        <taxon>Pseudomonadota</taxon>
        <taxon>Alphaproteobacteria</taxon>
        <taxon>Sphingomonadales</taxon>
        <taxon>Zymomonadaceae</taxon>
        <taxon>Zymomonas</taxon>
    </lineage>
</organism>
<gene>
    <name evidence="2" type="ordered locus">Zmob_1510</name>
</gene>
<sequence length="99" mass="11210">MKQGAERQDKDWLFKFLATFFLGIPLLLGVMGLVGLWCHNDGNPRAISSQLMMWVLSPLWITLLGLSGFFRSSRQAWGILGGLSLFVWAVFFLLRGFCL</sequence>
<keyword evidence="1" id="KW-1133">Transmembrane helix</keyword>
<proteinExistence type="predicted"/>
<reference evidence="2 3" key="1">
    <citation type="journal article" date="2011" name="J. Bacteriol.">
        <title>Genome sequence of the ethanol-producing Zymomonas mobilis subsp. mobilis lectotype strain ATCC 10988.</title>
        <authorList>
            <person name="Pappas K.M."/>
            <person name="Kouvelis V.N."/>
            <person name="Saunders E."/>
            <person name="Brettin T.S."/>
            <person name="Bruce D."/>
            <person name="Detter C."/>
            <person name="Balakireva M."/>
            <person name="Han C.S."/>
            <person name="Savvakis G."/>
            <person name="Kyrpides N.C."/>
            <person name="Typas M.A."/>
        </authorList>
    </citation>
    <scope>NUCLEOTIDE SEQUENCE [LARGE SCALE GENOMIC DNA]</scope>
    <source>
        <strain evidence="3">ATCC 10988 / DSM 424 / CCUG 17860 / LMG 404 / NCIMB 8938 / NRRL B-806 / ZM1</strain>
    </source>
</reference>
<feature type="transmembrane region" description="Helical" evidence="1">
    <location>
        <begin position="12"/>
        <end position="39"/>
    </location>
</feature>
<keyword evidence="1" id="KW-0812">Transmembrane</keyword>
<dbReference type="EMBL" id="CP002850">
    <property type="protein sequence ID" value="AEH63326.1"/>
    <property type="molecule type" value="Genomic_DNA"/>
</dbReference>
<evidence type="ECO:0000313" key="3">
    <source>
        <dbReference type="Proteomes" id="UP000001494"/>
    </source>
</evidence>
<dbReference type="OrthoDB" id="7509319at2"/>
<feature type="transmembrane region" description="Helical" evidence="1">
    <location>
        <begin position="51"/>
        <end position="70"/>
    </location>
</feature>
<dbReference type="AlphaFoldDB" id="A0A0H3G866"/>
<dbReference type="KEGG" id="zmm:Zmob_1510"/>
<dbReference type="HOGENOM" id="CLU_171676_0_1_5"/>